<dbReference type="HOGENOM" id="CLU_127718_0_0_3"/>
<reference evidence="2" key="1">
    <citation type="journal article" date="2013" name="Proc. Natl. Acad. Sci. U.S.A.">
        <title>Improving the coverage of the cyanobacterial phylum using diversity-driven genome sequencing.</title>
        <authorList>
            <person name="Shih P.M."/>
            <person name="Wu D."/>
            <person name="Latifi A."/>
            <person name="Axen S.D."/>
            <person name="Fewer D.P."/>
            <person name="Talla E."/>
            <person name="Calteau A."/>
            <person name="Cai F."/>
            <person name="Tandeau de Marsac N."/>
            <person name="Rippka R."/>
            <person name="Herdman M."/>
            <person name="Sivonen K."/>
            <person name="Coursin T."/>
            <person name="Laurent T."/>
            <person name="Goodwin L."/>
            <person name="Nolan M."/>
            <person name="Davenport K.W."/>
            <person name="Han C.S."/>
            <person name="Rubin E.M."/>
            <person name="Eisen J.A."/>
            <person name="Woyke T."/>
            <person name="Gugger M."/>
            <person name="Kerfeld C.A."/>
        </authorList>
    </citation>
    <scope>NUCLEOTIDE SEQUENCE [LARGE SCALE GENOMIC DNA]</scope>
    <source>
        <strain evidence="2">ATCC 29371 / PCC 7437</strain>
    </source>
</reference>
<dbReference type="eggNOG" id="COG3011">
    <property type="taxonomic scope" value="Bacteria"/>
</dbReference>
<organism evidence="1 2">
    <name type="scientific">Stanieria cyanosphaera (strain ATCC 29371 / PCC 7437)</name>
    <dbReference type="NCBI Taxonomy" id="111780"/>
    <lineage>
        <taxon>Bacteria</taxon>
        <taxon>Bacillati</taxon>
        <taxon>Cyanobacteriota</taxon>
        <taxon>Cyanophyceae</taxon>
        <taxon>Pleurocapsales</taxon>
        <taxon>Dermocarpellaceae</taxon>
        <taxon>Stanieria</taxon>
    </lineage>
</organism>
<dbReference type="PATRIC" id="fig|111780.3.peg.2462"/>
<evidence type="ECO:0000313" key="1">
    <source>
        <dbReference type="EMBL" id="AFZ35906.1"/>
    </source>
</evidence>
<dbReference type="InterPro" id="IPR007263">
    <property type="entry name" value="DCC1-like"/>
</dbReference>
<dbReference type="PANTHER" id="PTHR33639">
    <property type="entry name" value="THIOL-DISULFIDE OXIDOREDUCTASE DCC"/>
    <property type="match status" value="1"/>
</dbReference>
<dbReference type="OrthoDB" id="9785438at2"/>
<dbReference type="AlphaFoldDB" id="K9XV00"/>
<dbReference type="EMBL" id="CP003653">
    <property type="protein sequence ID" value="AFZ35906.1"/>
    <property type="molecule type" value="Genomic_DNA"/>
</dbReference>
<dbReference type="InterPro" id="IPR052927">
    <property type="entry name" value="DCC_oxidoreductase"/>
</dbReference>
<accession>K9XV00</accession>
<protein>
    <submittedName>
        <fullName evidence="1">Thiol-disulfide oxidoreductase DCC</fullName>
    </submittedName>
</protein>
<dbReference type="Pfam" id="PF04134">
    <property type="entry name" value="DCC1-like"/>
    <property type="match status" value="1"/>
</dbReference>
<proteinExistence type="predicted"/>
<dbReference type="STRING" id="111780.Sta7437_2365"/>
<dbReference type="PANTHER" id="PTHR33639:SF2">
    <property type="entry name" value="DUF393 DOMAIN-CONTAINING PROTEIN"/>
    <property type="match status" value="1"/>
</dbReference>
<gene>
    <name evidence="1" type="ordered locus">Sta7437_2365</name>
</gene>
<name>K9XV00_STAC7</name>
<keyword evidence="2" id="KW-1185">Reference proteome</keyword>
<evidence type="ECO:0000313" key="2">
    <source>
        <dbReference type="Proteomes" id="UP000010473"/>
    </source>
</evidence>
<dbReference type="Proteomes" id="UP000010473">
    <property type="component" value="Chromosome"/>
</dbReference>
<dbReference type="GO" id="GO:0015035">
    <property type="term" value="F:protein-disulfide reductase activity"/>
    <property type="evidence" value="ECO:0007669"/>
    <property type="project" value="InterPro"/>
</dbReference>
<dbReference type="KEGG" id="scs:Sta7437_2365"/>
<dbReference type="RefSeq" id="WP_015193574.1">
    <property type="nucleotide sequence ID" value="NC_019748.1"/>
</dbReference>
<sequence>MKYHVIYDGNCHLCVTFTQLLEQFDRGKIFDYIPMQNEATLKQFEITTDDCQMGMILIDAEQPEKKWQGSNAAEEIVRILPMGEVFINIYRNLPGIKFIGDRAYEQIRDNRYNWFGKRNSTYSSAYRFGCHREDNCEIN</sequence>